<proteinExistence type="predicted"/>
<dbReference type="InterPro" id="IPR016181">
    <property type="entry name" value="Acyl_CoA_acyltransferase"/>
</dbReference>
<comment type="caution">
    <text evidence="2">The sequence shown here is derived from an EMBL/GenBank/DDBJ whole genome shotgun (WGS) entry which is preliminary data.</text>
</comment>
<organism evidence="2 3">
    <name type="scientific">Hyphomicrobium album</name>
    <dbReference type="NCBI Taxonomy" id="2665159"/>
    <lineage>
        <taxon>Bacteria</taxon>
        <taxon>Pseudomonadati</taxon>
        <taxon>Pseudomonadota</taxon>
        <taxon>Alphaproteobacteria</taxon>
        <taxon>Hyphomicrobiales</taxon>
        <taxon>Hyphomicrobiaceae</taxon>
        <taxon>Hyphomicrobium</taxon>
    </lineage>
</organism>
<dbReference type="CDD" id="cd04301">
    <property type="entry name" value="NAT_SF"/>
    <property type="match status" value="1"/>
</dbReference>
<dbReference type="PANTHER" id="PTHR43138">
    <property type="entry name" value="ACETYLTRANSFERASE, GNAT FAMILY"/>
    <property type="match status" value="1"/>
</dbReference>
<name>A0A6I3KJP3_9HYPH</name>
<dbReference type="InterPro" id="IPR000182">
    <property type="entry name" value="GNAT_dom"/>
</dbReference>
<evidence type="ECO:0000259" key="1">
    <source>
        <dbReference type="PROSITE" id="PS51186"/>
    </source>
</evidence>
<dbReference type="PANTHER" id="PTHR43138:SF1">
    <property type="entry name" value="N-ACETYLTRANSFERASE ACA1"/>
    <property type="match status" value="1"/>
</dbReference>
<evidence type="ECO:0000313" key="3">
    <source>
        <dbReference type="Proteomes" id="UP000440694"/>
    </source>
</evidence>
<keyword evidence="3" id="KW-1185">Reference proteome</keyword>
<dbReference type="EMBL" id="WMBQ01000002">
    <property type="protein sequence ID" value="MTD95314.1"/>
    <property type="molecule type" value="Genomic_DNA"/>
</dbReference>
<dbReference type="InterPro" id="IPR052742">
    <property type="entry name" value="Mito_N-acetyltransferase"/>
</dbReference>
<dbReference type="AlphaFoldDB" id="A0A6I3KJP3"/>
<dbReference type="Pfam" id="PF00583">
    <property type="entry name" value="Acetyltransf_1"/>
    <property type="match status" value="1"/>
</dbReference>
<dbReference type="Proteomes" id="UP000440694">
    <property type="component" value="Unassembled WGS sequence"/>
</dbReference>
<keyword evidence="2" id="KW-0808">Transferase</keyword>
<gene>
    <name evidence="2" type="ORF">GIW81_13325</name>
</gene>
<dbReference type="PROSITE" id="PS51186">
    <property type="entry name" value="GNAT"/>
    <property type="match status" value="1"/>
</dbReference>
<sequence>MITKKFLEFEGRSVNPQLLIRTAILADRVAIWGILEPVIRAGETYALPADMSEADAIAYWMGPGREVFLAEQDGLVVGTYFLCANQKGGGDHVANAAYATLPAMRGRGIARGMAEHSLAEARRRGFLAMQYNFVVSSNADAVHLWQSLGFEIVGRLPGAFRHPQLGPVDALVMFRRL</sequence>
<feature type="domain" description="N-acetyltransferase" evidence="1">
    <location>
        <begin position="18"/>
        <end position="177"/>
    </location>
</feature>
<dbReference type="RefSeq" id="WP_154740757.1">
    <property type="nucleotide sequence ID" value="NZ_WMBQ01000002.1"/>
</dbReference>
<reference evidence="2 3" key="1">
    <citation type="submission" date="2019-11" db="EMBL/GenBank/DDBJ databases">
        <title>Identification of a novel strain.</title>
        <authorList>
            <person name="Xu Q."/>
            <person name="Wang G."/>
        </authorList>
    </citation>
    <scope>NUCLEOTIDE SEQUENCE [LARGE SCALE GENOMIC DNA]</scope>
    <source>
        <strain evidence="3">xq</strain>
    </source>
</reference>
<dbReference type="SUPFAM" id="SSF55729">
    <property type="entry name" value="Acyl-CoA N-acyltransferases (Nat)"/>
    <property type="match status" value="1"/>
</dbReference>
<protein>
    <submittedName>
        <fullName evidence="2">GNAT family N-acetyltransferase</fullName>
    </submittedName>
</protein>
<evidence type="ECO:0000313" key="2">
    <source>
        <dbReference type="EMBL" id="MTD95314.1"/>
    </source>
</evidence>
<dbReference type="GO" id="GO:0016747">
    <property type="term" value="F:acyltransferase activity, transferring groups other than amino-acyl groups"/>
    <property type="evidence" value="ECO:0007669"/>
    <property type="project" value="InterPro"/>
</dbReference>
<dbReference type="Gene3D" id="3.40.630.30">
    <property type="match status" value="1"/>
</dbReference>
<accession>A0A6I3KJP3</accession>